<evidence type="ECO:0000256" key="2">
    <source>
        <dbReference type="ARBA" id="ARBA00005184"/>
    </source>
</evidence>
<keyword evidence="3" id="KW-0134">Cell wall</keyword>
<dbReference type="AlphaFoldDB" id="A0A1Q3D9H4"/>
<evidence type="ECO:0000256" key="5">
    <source>
        <dbReference type="ARBA" id="ARBA00023085"/>
    </source>
</evidence>
<evidence type="ECO:0000256" key="1">
    <source>
        <dbReference type="ARBA" id="ARBA00004191"/>
    </source>
</evidence>
<proteinExistence type="predicted"/>
<dbReference type="STRING" id="3775.A0A1Q3D9H4"/>
<evidence type="ECO:0000256" key="3">
    <source>
        <dbReference type="ARBA" id="ARBA00022512"/>
    </source>
</evidence>
<dbReference type="Pfam" id="PF01095">
    <property type="entry name" value="Pectinesterase"/>
    <property type="match status" value="1"/>
</dbReference>
<dbReference type="GO" id="GO:0030599">
    <property type="term" value="F:pectinesterase activity"/>
    <property type="evidence" value="ECO:0007669"/>
    <property type="project" value="InterPro"/>
</dbReference>
<evidence type="ECO:0000313" key="7">
    <source>
        <dbReference type="EMBL" id="GAV89091.1"/>
    </source>
</evidence>
<dbReference type="InterPro" id="IPR000070">
    <property type="entry name" value="Pectinesterase_cat"/>
</dbReference>
<protein>
    <submittedName>
        <fullName evidence="7">Pectinesterase domain-containing protein</fullName>
    </submittedName>
</protein>
<dbReference type="InParanoid" id="A0A1Q3D9H4"/>
<dbReference type="SUPFAM" id="SSF51126">
    <property type="entry name" value="Pectin lyase-like"/>
    <property type="match status" value="1"/>
</dbReference>
<evidence type="ECO:0000259" key="6">
    <source>
        <dbReference type="Pfam" id="PF01095"/>
    </source>
</evidence>
<keyword evidence="4" id="KW-0378">Hydrolase</keyword>
<dbReference type="PANTHER" id="PTHR31707">
    <property type="entry name" value="PECTINESTERASE"/>
    <property type="match status" value="1"/>
</dbReference>
<comment type="pathway">
    <text evidence="2">Glycan metabolism; pectin degradation; 2-dehydro-3-deoxy-D-gluconate from pectin: step 1/5.</text>
</comment>
<sequence length="230" mass="26057">MAVAFRNEANMSAIYQCQFVGYRDTLYAKKGLQFYRECNIYGRVDFICGSATVVFQNCNLYARLLNETIKFTAQKQKSSSSGYVIQNCSLTVAPGDGPVNEEEDKAYLGQPWSNYSKVMVIESLLDTLIDPQGWTKMADNEQVDKLIYREYRIRGPGLNTSGRVNWPGYKVIHDALEAKPFTVSEFLTGDLWLPNTGMPYYSGFTTESSAPKVCIMHGFTHMIHCQQKKN</sequence>
<dbReference type="EMBL" id="BDDD01005239">
    <property type="protein sequence ID" value="GAV89091.1"/>
    <property type="molecule type" value="Genomic_DNA"/>
</dbReference>
<keyword evidence="3" id="KW-0964">Secreted</keyword>
<comment type="caution">
    <text evidence="7">The sequence shown here is derived from an EMBL/GenBank/DDBJ whole genome shotgun (WGS) entry which is preliminary data.</text>
</comment>
<accession>A0A1Q3D9H4</accession>
<comment type="subcellular location">
    <subcellularLocation>
        <location evidence="1">Secreted</location>
        <location evidence="1">Cell wall</location>
    </subcellularLocation>
</comment>
<dbReference type="GO" id="GO:0045490">
    <property type="term" value="P:pectin catabolic process"/>
    <property type="evidence" value="ECO:0007669"/>
    <property type="project" value="UniProtKB-UniPathway"/>
</dbReference>
<evidence type="ECO:0000313" key="8">
    <source>
        <dbReference type="Proteomes" id="UP000187406"/>
    </source>
</evidence>
<dbReference type="Gene3D" id="2.160.20.10">
    <property type="entry name" value="Single-stranded right-handed beta-helix, Pectin lyase-like"/>
    <property type="match status" value="1"/>
</dbReference>
<name>A0A1Q3D9H4_CEPFO</name>
<dbReference type="GO" id="GO:0042545">
    <property type="term" value="P:cell wall modification"/>
    <property type="evidence" value="ECO:0007669"/>
    <property type="project" value="InterPro"/>
</dbReference>
<keyword evidence="5" id="KW-0063">Aspartyl esterase</keyword>
<dbReference type="Proteomes" id="UP000187406">
    <property type="component" value="Unassembled WGS sequence"/>
</dbReference>
<keyword evidence="8" id="KW-1185">Reference proteome</keyword>
<feature type="domain" description="Pectinesterase catalytic" evidence="6">
    <location>
        <begin position="2"/>
        <end position="190"/>
    </location>
</feature>
<dbReference type="UniPathway" id="UPA00545">
    <property type="reaction ID" value="UER00823"/>
</dbReference>
<dbReference type="OrthoDB" id="2019149at2759"/>
<dbReference type="InterPro" id="IPR011050">
    <property type="entry name" value="Pectin_lyase_fold/virulence"/>
</dbReference>
<organism evidence="7 8">
    <name type="scientific">Cephalotus follicularis</name>
    <name type="common">Albany pitcher plant</name>
    <dbReference type="NCBI Taxonomy" id="3775"/>
    <lineage>
        <taxon>Eukaryota</taxon>
        <taxon>Viridiplantae</taxon>
        <taxon>Streptophyta</taxon>
        <taxon>Embryophyta</taxon>
        <taxon>Tracheophyta</taxon>
        <taxon>Spermatophyta</taxon>
        <taxon>Magnoliopsida</taxon>
        <taxon>eudicotyledons</taxon>
        <taxon>Gunneridae</taxon>
        <taxon>Pentapetalae</taxon>
        <taxon>rosids</taxon>
        <taxon>fabids</taxon>
        <taxon>Oxalidales</taxon>
        <taxon>Cephalotaceae</taxon>
        <taxon>Cephalotus</taxon>
    </lineage>
</organism>
<gene>
    <name evidence="7" type="ORF">CFOL_v3_32511</name>
</gene>
<dbReference type="InterPro" id="IPR012334">
    <property type="entry name" value="Pectin_lyas_fold"/>
</dbReference>
<evidence type="ECO:0000256" key="4">
    <source>
        <dbReference type="ARBA" id="ARBA00022801"/>
    </source>
</evidence>
<reference evidence="8" key="1">
    <citation type="submission" date="2016-04" db="EMBL/GenBank/DDBJ databases">
        <title>Cephalotus genome sequencing.</title>
        <authorList>
            <person name="Fukushima K."/>
            <person name="Hasebe M."/>
            <person name="Fang X."/>
        </authorList>
    </citation>
    <scope>NUCLEOTIDE SEQUENCE [LARGE SCALE GENOMIC DNA]</scope>
    <source>
        <strain evidence="8">cv. St1</strain>
    </source>
</reference>